<dbReference type="Pfam" id="PF16540">
    <property type="entry name" value="MKLP1_Arf_bdg"/>
    <property type="match status" value="1"/>
</dbReference>
<name>A0A9P0JYQ8_ACAOB</name>
<protein>
    <recommendedName>
        <fullName evidence="1">Kinesin-like protein Kif23 Arf6-interacting domain-containing protein</fullName>
    </recommendedName>
</protein>
<comment type="caution">
    <text evidence="2">The sequence shown here is derived from an EMBL/GenBank/DDBJ whole genome shotgun (WGS) entry which is preliminary data.</text>
</comment>
<dbReference type="AlphaFoldDB" id="A0A9P0JYQ8"/>
<sequence>MGRKLHQKLQRRDAKIAMLEEEKVGQVMKQAELQNVVSNLHNVIDEKDLKLNQNKLDKEKTKQRLAVHSEKMNKELDEKLRRQREHLAASMKAKEIQLQKVREALNAEVIVRPENMDVDTIFDKGDKTPSATIENHLPTSCPPKRVGYNGTPYHRRRSRSADEVWLEHNTVKPVPLGTVMQPSMKKRKSVTKLDKAKDVTNSKQSKYCLVAQEQDTDGETETKLYKGDIVPTCGGGAQVIFNDVECLRQESPTGSPTK</sequence>
<dbReference type="Gene3D" id="2.60.40.4330">
    <property type="entry name" value="Kinesin-like protein Kif23, Arf6-interacting domain"/>
    <property type="match status" value="1"/>
</dbReference>
<dbReference type="Proteomes" id="UP001152888">
    <property type="component" value="Unassembled WGS sequence"/>
</dbReference>
<dbReference type="FunFam" id="2.60.40.4330:FF:000002">
    <property type="entry name" value="Kinesin-like protein"/>
    <property type="match status" value="1"/>
</dbReference>
<evidence type="ECO:0000313" key="3">
    <source>
        <dbReference type="Proteomes" id="UP001152888"/>
    </source>
</evidence>
<dbReference type="InterPro" id="IPR032384">
    <property type="entry name" value="Kif23_Arf-bd"/>
</dbReference>
<dbReference type="InterPro" id="IPR038105">
    <property type="entry name" value="Kif23_Arf-bd_sf"/>
</dbReference>
<dbReference type="EMBL" id="CAKOFQ010006711">
    <property type="protein sequence ID" value="CAH1963873.1"/>
    <property type="molecule type" value="Genomic_DNA"/>
</dbReference>
<gene>
    <name evidence="2" type="ORF">ACAOBT_LOCUS5459</name>
</gene>
<proteinExistence type="predicted"/>
<evidence type="ECO:0000259" key="1">
    <source>
        <dbReference type="Pfam" id="PF16540"/>
    </source>
</evidence>
<keyword evidence="3" id="KW-1185">Reference proteome</keyword>
<evidence type="ECO:0000313" key="2">
    <source>
        <dbReference type="EMBL" id="CAH1963873.1"/>
    </source>
</evidence>
<organism evidence="2 3">
    <name type="scientific">Acanthoscelides obtectus</name>
    <name type="common">Bean weevil</name>
    <name type="synonym">Bruchus obtectus</name>
    <dbReference type="NCBI Taxonomy" id="200917"/>
    <lineage>
        <taxon>Eukaryota</taxon>
        <taxon>Metazoa</taxon>
        <taxon>Ecdysozoa</taxon>
        <taxon>Arthropoda</taxon>
        <taxon>Hexapoda</taxon>
        <taxon>Insecta</taxon>
        <taxon>Pterygota</taxon>
        <taxon>Neoptera</taxon>
        <taxon>Endopterygota</taxon>
        <taxon>Coleoptera</taxon>
        <taxon>Polyphaga</taxon>
        <taxon>Cucujiformia</taxon>
        <taxon>Chrysomeloidea</taxon>
        <taxon>Chrysomelidae</taxon>
        <taxon>Bruchinae</taxon>
        <taxon>Bruchini</taxon>
        <taxon>Acanthoscelides</taxon>
    </lineage>
</organism>
<accession>A0A9P0JYQ8</accession>
<dbReference type="OrthoDB" id="2403182at2759"/>
<reference evidence="2" key="1">
    <citation type="submission" date="2022-03" db="EMBL/GenBank/DDBJ databases">
        <authorList>
            <person name="Sayadi A."/>
        </authorList>
    </citation>
    <scope>NUCLEOTIDE SEQUENCE</scope>
</reference>
<feature type="domain" description="Kinesin-like protein Kif23 Arf6-interacting" evidence="1">
    <location>
        <begin position="155"/>
        <end position="253"/>
    </location>
</feature>